<reference evidence="2 3" key="1">
    <citation type="journal article" date="2016" name="Nat. Commun.">
        <title>Ectomycorrhizal ecology is imprinted in the genome of the dominant symbiotic fungus Cenococcum geophilum.</title>
        <authorList>
            <consortium name="DOE Joint Genome Institute"/>
            <person name="Peter M."/>
            <person name="Kohler A."/>
            <person name="Ohm R.A."/>
            <person name="Kuo A."/>
            <person name="Krutzmann J."/>
            <person name="Morin E."/>
            <person name="Arend M."/>
            <person name="Barry K.W."/>
            <person name="Binder M."/>
            <person name="Choi C."/>
            <person name="Clum A."/>
            <person name="Copeland A."/>
            <person name="Grisel N."/>
            <person name="Haridas S."/>
            <person name="Kipfer T."/>
            <person name="LaButti K."/>
            <person name="Lindquist E."/>
            <person name="Lipzen A."/>
            <person name="Maire R."/>
            <person name="Meier B."/>
            <person name="Mihaltcheva S."/>
            <person name="Molinier V."/>
            <person name="Murat C."/>
            <person name="Poggeler S."/>
            <person name="Quandt C.A."/>
            <person name="Sperisen C."/>
            <person name="Tritt A."/>
            <person name="Tisserant E."/>
            <person name="Crous P.W."/>
            <person name="Henrissat B."/>
            <person name="Nehls U."/>
            <person name="Egli S."/>
            <person name="Spatafora J.W."/>
            <person name="Grigoriev I.V."/>
            <person name="Martin F.M."/>
        </authorList>
    </citation>
    <scope>NUCLEOTIDE SEQUENCE [LARGE SCALE GENOMIC DNA]</scope>
    <source>
        <strain evidence="2 3">CBS 207.34</strain>
    </source>
</reference>
<dbReference type="InterPro" id="IPR000719">
    <property type="entry name" value="Prot_kinase_dom"/>
</dbReference>
<dbReference type="PANTHER" id="PTHR37542:SF1">
    <property type="entry name" value="PRION-INHIBITION AND PROPAGATION HELO DOMAIN-CONTAINING PROTEIN"/>
    <property type="match status" value="1"/>
</dbReference>
<dbReference type="EMBL" id="KV750474">
    <property type="protein sequence ID" value="OCL04553.1"/>
    <property type="molecule type" value="Genomic_DNA"/>
</dbReference>
<organism evidence="2 3">
    <name type="scientific">Glonium stellatum</name>
    <dbReference type="NCBI Taxonomy" id="574774"/>
    <lineage>
        <taxon>Eukaryota</taxon>
        <taxon>Fungi</taxon>
        <taxon>Dikarya</taxon>
        <taxon>Ascomycota</taxon>
        <taxon>Pezizomycotina</taxon>
        <taxon>Dothideomycetes</taxon>
        <taxon>Pleosporomycetidae</taxon>
        <taxon>Gloniales</taxon>
        <taxon>Gloniaceae</taxon>
        <taxon>Glonium</taxon>
    </lineage>
</organism>
<dbReference type="GO" id="GO:0005524">
    <property type="term" value="F:ATP binding"/>
    <property type="evidence" value="ECO:0007669"/>
    <property type="project" value="InterPro"/>
</dbReference>
<dbReference type="SUPFAM" id="SSF56112">
    <property type="entry name" value="Protein kinase-like (PK-like)"/>
    <property type="match status" value="1"/>
</dbReference>
<gene>
    <name evidence="2" type="ORF">AOQ84DRAFT_442027</name>
</gene>
<keyword evidence="3" id="KW-1185">Reference proteome</keyword>
<evidence type="ECO:0000313" key="3">
    <source>
        <dbReference type="Proteomes" id="UP000250140"/>
    </source>
</evidence>
<dbReference type="Gene3D" id="1.10.510.10">
    <property type="entry name" value="Transferase(Phosphotransferase) domain 1"/>
    <property type="match status" value="1"/>
</dbReference>
<dbReference type="PANTHER" id="PTHR37542">
    <property type="entry name" value="HELO DOMAIN-CONTAINING PROTEIN-RELATED"/>
    <property type="match status" value="1"/>
</dbReference>
<dbReference type="GO" id="GO:0004672">
    <property type="term" value="F:protein kinase activity"/>
    <property type="evidence" value="ECO:0007669"/>
    <property type="project" value="InterPro"/>
</dbReference>
<dbReference type="InterPro" id="IPR011009">
    <property type="entry name" value="Kinase-like_dom_sf"/>
</dbReference>
<dbReference type="OrthoDB" id="1911848at2759"/>
<dbReference type="PROSITE" id="PS50011">
    <property type="entry name" value="PROTEIN_KINASE_DOM"/>
    <property type="match status" value="1"/>
</dbReference>
<evidence type="ECO:0000259" key="1">
    <source>
        <dbReference type="PROSITE" id="PS50011"/>
    </source>
</evidence>
<accession>A0A8E2ETT6</accession>
<dbReference type="Proteomes" id="UP000250140">
    <property type="component" value="Unassembled WGS sequence"/>
</dbReference>
<feature type="domain" description="Protein kinase" evidence="1">
    <location>
        <begin position="207"/>
        <end position="471"/>
    </location>
</feature>
<protein>
    <recommendedName>
        <fullName evidence="1">Protein kinase domain-containing protein</fullName>
    </recommendedName>
</protein>
<evidence type="ECO:0000313" key="2">
    <source>
        <dbReference type="EMBL" id="OCL04553.1"/>
    </source>
</evidence>
<name>A0A8E2ETT6_9PEZI</name>
<proteinExistence type="predicted"/>
<dbReference type="AlphaFoldDB" id="A0A8E2ETT6"/>
<sequence length="517" mass="58338">MPGVELALAVVATADLCFKYGKILVDTYATFRKAGDEIGERVLCIECNWKRTEIQLGFLVQVWKTLDEEHQNIQTRILRVLVNKLEAAIAQVERVQKKKKDNDTGNNEGGSGVKRWKYILVKDCLDKAIQDLEVWQKQFDPTWFLIMRVGSPLIDQQLDKDDEMTEVGSVSTAKGLRDSLKEEPQIKTSVFLPEDGLASAVRQNIPFSTAQMMQRSSSKRFILDSVACDPEANIHILTKDVRELATKLSRTEPLTFGLLNCRGVVKVVDSAKKKVTSFTFVFRIPEGLENPLSLRSILVSADPNLSLSSRFKVAQQLATSVSYIHTYGFVHKNIRPETILIFQNEKSVLGASFLLGFEKFRLADGRTLRFGDCVWERDLYRHPRRQGLKPEEDYTMQHDIYSLGVCLLEIGLWESFVKYGKDSNPSPSPVLAILSNPEKDEVKKAYLVKDVLVDLAKERLPSRMGDVYTEIVVTCLTCLDDDNADFGDDSEFQDADGVLIGVRYVEKVLLQLNGISI</sequence>